<gene>
    <name evidence="19" type="ORF">ACFOEE_01075</name>
</gene>
<name>A0ABV7CEM8_9GAMM</name>
<keyword evidence="10" id="KW-0482">Metalloprotease</keyword>
<dbReference type="Pfam" id="PF00675">
    <property type="entry name" value="Peptidase_M16"/>
    <property type="match status" value="1"/>
</dbReference>
<evidence type="ECO:0000256" key="3">
    <source>
        <dbReference type="ARBA" id="ARBA00007261"/>
    </source>
</evidence>
<protein>
    <recommendedName>
        <fullName evidence="5">Protease 3</fullName>
        <ecNumber evidence="4">3.4.24.55</ecNumber>
    </recommendedName>
    <alternativeName>
        <fullName evidence="13">Pitrilysin</fullName>
    </alternativeName>
    <alternativeName>
        <fullName evidence="12">Protease III</fullName>
    </alternativeName>
    <alternativeName>
        <fullName evidence="11">Protease pi</fullName>
    </alternativeName>
</protein>
<feature type="domain" description="Peptidase M16 middle/third" evidence="17">
    <location>
        <begin position="366"/>
        <end position="642"/>
    </location>
</feature>
<comment type="function">
    <text evidence="2">Endopeptidase that degrades small peptides of less than 7 kDa, such as glucagon and insulin.</text>
</comment>
<comment type="cofactor">
    <cofactor evidence="1">
        <name>Zn(2+)</name>
        <dbReference type="ChEBI" id="CHEBI:29105"/>
    </cofactor>
</comment>
<evidence type="ECO:0000259" key="18">
    <source>
        <dbReference type="Pfam" id="PF22456"/>
    </source>
</evidence>
<evidence type="ECO:0000256" key="12">
    <source>
        <dbReference type="ARBA" id="ARBA00031184"/>
    </source>
</evidence>
<evidence type="ECO:0000256" key="6">
    <source>
        <dbReference type="ARBA" id="ARBA00022670"/>
    </source>
</evidence>
<dbReference type="InterPro" id="IPR032632">
    <property type="entry name" value="Peptidase_M16_M"/>
</dbReference>
<evidence type="ECO:0000313" key="19">
    <source>
        <dbReference type="EMBL" id="MFC3031115.1"/>
    </source>
</evidence>
<evidence type="ECO:0000256" key="4">
    <source>
        <dbReference type="ARBA" id="ARBA00012449"/>
    </source>
</evidence>
<keyword evidence="9" id="KW-0862">Zinc</keyword>
<sequence>MKVSTNDSRRYRQLTLDNGLRVLLAQDESSQLSAAALTVNVGHFDDPNHREGMAHFLEHMLFLGTEAQPESGAFSRFVSQHGGHSNAWTGSEHSSYFFDIQASALFDGLAQFSQLFTTPLLSQKDTKKERKAIDAEFKMKIKDDSRRIYQVHKETINPLHPFAKFSVGNQDTLSDKEGNIATEIRAFFEQHYQAQWMTLVVCGPQSLDELAHCVTTHFSAIRGSKQRKAAIAVPLYRPEDLRQLIHIEPRKPMQKLIVSFALPNKRDNYKRKLTNFLAHLIGYEGEGSLYSILKSQGWINALSAGGGVSGSNFKDFNISIALTDEGIDYYEDIVEMVFEYLALIRLHPDQLPRLYRDKQKLLDIAFDNQEPPRLLDWVCGLSNNMHHFSPADYIYGDYVMAGFETDEFAELLSYFNANNMRLTLIHPNVAVSQQAKWYQTPYQVEKLEQDWLDTLNAITTPLDHMRLPSTNPYLNDDNPLLSVESRNKNPHLLHDQPGFQFWFKQDSKFRVAKGHFYLEIDSVEAIKSHQHIAMTRLFADLFMDSVAEQFYPAELAGLNYHLTSHQGGLTLHTSGLSASQMQLIESLVQAMLSMPICPKRFAEYKKQLVRHWKAHNQNKPVGELFSLLGARLMPWNPTPNTLADALKSTTYNEFVRFREAFFKRVHIKAFLHGNWQQQHGVALKEKLQYDFANAQILEDLSRPLEVPLQSEQQIVEHGASDDAFVRYYQAQHEAPDEKIRFMCLNQLLSQDYFETLRTEKQLGYLVGSGYAPFNTRAGVAFYIQSPRFSANQLLAEHDAFVDEFMAKLSHCSTGQWLHHKQALHTLVAEKDKNLRLRSQRLWLAISHGHDFTMQKQLVKALERLSLSDMLQFAQRLFSEQQPVITFLCQHAPK</sequence>
<accession>A0ABV7CEM8</accession>
<evidence type="ECO:0000256" key="10">
    <source>
        <dbReference type="ARBA" id="ARBA00023049"/>
    </source>
</evidence>
<evidence type="ECO:0000256" key="13">
    <source>
        <dbReference type="ARBA" id="ARBA00033450"/>
    </source>
</evidence>
<dbReference type="InterPro" id="IPR001431">
    <property type="entry name" value="Pept_M16_Zn_BS"/>
</dbReference>
<dbReference type="InterPro" id="IPR050626">
    <property type="entry name" value="Peptidase_M16"/>
</dbReference>
<dbReference type="InterPro" id="IPR007863">
    <property type="entry name" value="Peptidase_M16_C"/>
</dbReference>
<dbReference type="InterPro" id="IPR011249">
    <property type="entry name" value="Metalloenz_LuxS/M16"/>
</dbReference>
<evidence type="ECO:0000313" key="20">
    <source>
        <dbReference type="Proteomes" id="UP001595453"/>
    </source>
</evidence>
<dbReference type="EC" id="3.4.24.55" evidence="4"/>
<evidence type="ECO:0000259" key="16">
    <source>
        <dbReference type="Pfam" id="PF05193"/>
    </source>
</evidence>
<feature type="domain" description="Peptidase M16 C-terminal" evidence="16">
    <location>
        <begin position="181"/>
        <end position="347"/>
    </location>
</feature>
<evidence type="ECO:0000256" key="5">
    <source>
        <dbReference type="ARBA" id="ARBA00017565"/>
    </source>
</evidence>
<dbReference type="Gene3D" id="3.30.830.10">
    <property type="entry name" value="Metalloenzyme, LuxS/M16 peptidase-like"/>
    <property type="match status" value="4"/>
</dbReference>
<evidence type="ECO:0000259" key="17">
    <source>
        <dbReference type="Pfam" id="PF16187"/>
    </source>
</evidence>
<evidence type="ECO:0000256" key="8">
    <source>
        <dbReference type="ARBA" id="ARBA00022801"/>
    </source>
</evidence>
<dbReference type="PROSITE" id="PS00143">
    <property type="entry name" value="INSULINASE"/>
    <property type="match status" value="1"/>
</dbReference>
<dbReference type="EMBL" id="JBHRSD010000001">
    <property type="protein sequence ID" value="MFC3031115.1"/>
    <property type="molecule type" value="Genomic_DNA"/>
</dbReference>
<dbReference type="PANTHER" id="PTHR43690:SF18">
    <property type="entry name" value="INSULIN-DEGRADING ENZYME-RELATED"/>
    <property type="match status" value="1"/>
</dbReference>
<evidence type="ECO:0000256" key="7">
    <source>
        <dbReference type="ARBA" id="ARBA00022723"/>
    </source>
</evidence>
<dbReference type="Pfam" id="PF16187">
    <property type="entry name" value="Peptidase_M16_M"/>
    <property type="match status" value="1"/>
</dbReference>
<evidence type="ECO:0000256" key="14">
    <source>
        <dbReference type="RuleBase" id="RU004447"/>
    </source>
</evidence>
<keyword evidence="20" id="KW-1185">Reference proteome</keyword>
<reference evidence="20" key="1">
    <citation type="journal article" date="2019" name="Int. J. Syst. Evol. Microbiol.">
        <title>The Global Catalogue of Microorganisms (GCM) 10K type strain sequencing project: providing services to taxonomists for standard genome sequencing and annotation.</title>
        <authorList>
            <consortium name="The Broad Institute Genomics Platform"/>
            <consortium name="The Broad Institute Genome Sequencing Center for Infectious Disease"/>
            <person name="Wu L."/>
            <person name="Ma J."/>
        </authorList>
    </citation>
    <scope>NUCLEOTIDE SEQUENCE [LARGE SCALE GENOMIC DNA]</scope>
    <source>
        <strain evidence="20">KCTC 42730</strain>
    </source>
</reference>
<organism evidence="19 20">
    <name type="scientific">Pseudoalteromonas fenneropenaei</name>
    <dbReference type="NCBI Taxonomy" id="1737459"/>
    <lineage>
        <taxon>Bacteria</taxon>
        <taxon>Pseudomonadati</taxon>
        <taxon>Pseudomonadota</taxon>
        <taxon>Gammaproteobacteria</taxon>
        <taxon>Alteromonadales</taxon>
        <taxon>Pseudoalteromonadaceae</taxon>
        <taxon>Pseudoalteromonas</taxon>
    </lineage>
</organism>
<keyword evidence="8" id="KW-0378">Hydrolase</keyword>
<dbReference type="SUPFAM" id="SSF63411">
    <property type="entry name" value="LuxS/MPP-like metallohydrolase"/>
    <property type="match status" value="4"/>
</dbReference>
<feature type="domain" description="Coenzyme PQQ synthesis protein F-like C-terminal lobe" evidence="18">
    <location>
        <begin position="744"/>
        <end position="842"/>
    </location>
</feature>
<dbReference type="RefSeq" id="WP_377120022.1">
    <property type="nucleotide sequence ID" value="NZ_JBHRSD010000001.1"/>
</dbReference>
<dbReference type="Pfam" id="PF22456">
    <property type="entry name" value="PqqF-like_C_4"/>
    <property type="match status" value="1"/>
</dbReference>
<evidence type="ECO:0000256" key="2">
    <source>
        <dbReference type="ARBA" id="ARBA00002184"/>
    </source>
</evidence>
<proteinExistence type="inferred from homology"/>
<evidence type="ECO:0000259" key="15">
    <source>
        <dbReference type="Pfam" id="PF00675"/>
    </source>
</evidence>
<dbReference type="InterPro" id="IPR054734">
    <property type="entry name" value="PqqF-like_C_4"/>
</dbReference>
<comment type="similarity">
    <text evidence="3 14">Belongs to the peptidase M16 family.</text>
</comment>
<dbReference type="PANTHER" id="PTHR43690">
    <property type="entry name" value="NARDILYSIN"/>
    <property type="match status" value="1"/>
</dbReference>
<keyword evidence="6" id="KW-0645">Protease</keyword>
<feature type="domain" description="Peptidase M16 N-terminal" evidence="15">
    <location>
        <begin position="21"/>
        <end position="152"/>
    </location>
</feature>
<evidence type="ECO:0000256" key="1">
    <source>
        <dbReference type="ARBA" id="ARBA00001947"/>
    </source>
</evidence>
<keyword evidence="7" id="KW-0479">Metal-binding</keyword>
<dbReference type="Proteomes" id="UP001595453">
    <property type="component" value="Unassembled WGS sequence"/>
</dbReference>
<comment type="caution">
    <text evidence="19">The sequence shown here is derived from an EMBL/GenBank/DDBJ whole genome shotgun (WGS) entry which is preliminary data.</text>
</comment>
<dbReference type="InterPro" id="IPR011765">
    <property type="entry name" value="Pept_M16_N"/>
</dbReference>
<dbReference type="Pfam" id="PF05193">
    <property type="entry name" value="Peptidase_M16_C"/>
    <property type="match status" value="1"/>
</dbReference>
<evidence type="ECO:0000256" key="11">
    <source>
        <dbReference type="ARBA" id="ARBA00029597"/>
    </source>
</evidence>
<evidence type="ECO:0000256" key="9">
    <source>
        <dbReference type="ARBA" id="ARBA00022833"/>
    </source>
</evidence>